<dbReference type="Proteomes" id="UP001212997">
    <property type="component" value="Unassembled WGS sequence"/>
</dbReference>
<feature type="signal peptide" evidence="2">
    <location>
        <begin position="1"/>
        <end position="20"/>
    </location>
</feature>
<feature type="chain" id="PRO_5041996681" evidence="2">
    <location>
        <begin position="21"/>
        <end position="314"/>
    </location>
</feature>
<evidence type="ECO:0000313" key="4">
    <source>
        <dbReference type="Proteomes" id="UP001212997"/>
    </source>
</evidence>
<gene>
    <name evidence="3" type="ORF">NLI96_g170</name>
</gene>
<protein>
    <submittedName>
        <fullName evidence="3">Uncharacterized protein</fullName>
    </submittedName>
</protein>
<dbReference type="AlphaFoldDB" id="A0AAD5YJM3"/>
<organism evidence="3 4">
    <name type="scientific">Meripilus lineatus</name>
    <dbReference type="NCBI Taxonomy" id="2056292"/>
    <lineage>
        <taxon>Eukaryota</taxon>
        <taxon>Fungi</taxon>
        <taxon>Dikarya</taxon>
        <taxon>Basidiomycota</taxon>
        <taxon>Agaricomycotina</taxon>
        <taxon>Agaricomycetes</taxon>
        <taxon>Polyporales</taxon>
        <taxon>Meripilaceae</taxon>
        <taxon>Meripilus</taxon>
    </lineage>
</organism>
<feature type="compositionally biased region" description="Low complexity" evidence="1">
    <location>
        <begin position="34"/>
        <end position="49"/>
    </location>
</feature>
<proteinExistence type="predicted"/>
<dbReference type="EMBL" id="JANAWD010000003">
    <property type="protein sequence ID" value="KAJ3492159.1"/>
    <property type="molecule type" value="Genomic_DNA"/>
</dbReference>
<feature type="region of interest" description="Disordered" evidence="1">
    <location>
        <begin position="25"/>
        <end position="49"/>
    </location>
</feature>
<evidence type="ECO:0000256" key="2">
    <source>
        <dbReference type="SAM" id="SignalP"/>
    </source>
</evidence>
<name>A0AAD5YJM3_9APHY</name>
<sequence>MSPKALTLLAIAVVAAPALAYPLPPHHAHKAQHPSSPVPQELEQPQQPDQSGALSFWKKFIPHIPGSFGKRSFEEDDLFARSFESDGELFAREPEPEPRIPVSPFRGSRGGMLGGYRSPGIIGGSRFPAVYRRDFEFEDLTARDDIEELVAREPEPRLPNSAFRGWRSPGITRPPPLMIARDDFEDIAARDDLEELFAREPEPSPRFDAREDMEDIFARSMDSESELFAREPEPEPFGLGHEPFHHRFAFAKAGLSHHRPQAVEAREYEELLAREEAGDLFERSFDDAEELLAREDVDDMLMARAFDLSGECAS</sequence>
<comment type="caution">
    <text evidence="3">The sequence shown here is derived from an EMBL/GenBank/DDBJ whole genome shotgun (WGS) entry which is preliminary data.</text>
</comment>
<evidence type="ECO:0000256" key="1">
    <source>
        <dbReference type="SAM" id="MobiDB-lite"/>
    </source>
</evidence>
<accession>A0AAD5YJM3</accession>
<reference evidence="3" key="1">
    <citation type="submission" date="2022-07" db="EMBL/GenBank/DDBJ databases">
        <title>Genome Sequence of Physisporinus lineatus.</title>
        <authorList>
            <person name="Buettner E."/>
        </authorList>
    </citation>
    <scope>NUCLEOTIDE SEQUENCE</scope>
    <source>
        <strain evidence="3">VT162</strain>
    </source>
</reference>
<evidence type="ECO:0000313" key="3">
    <source>
        <dbReference type="EMBL" id="KAJ3492159.1"/>
    </source>
</evidence>
<keyword evidence="4" id="KW-1185">Reference proteome</keyword>
<keyword evidence="2" id="KW-0732">Signal</keyword>